<accession>F0ZCZ5</accession>
<protein>
    <recommendedName>
        <fullName evidence="2">EGF-like domain-containing protein</fullName>
    </recommendedName>
</protein>
<dbReference type="InterPro" id="IPR002049">
    <property type="entry name" value="LE_dom"/>
</dbReference>
<dbReference type="PANTHER" id="PTHR24032:SF39">
    <property type="entry name" value="EGF-LIKE DOMAIN-CONTAINING PROTEIN"/>
    <property type="match status" value="1"/>
</dbReference>
<evidence type="ECO:0000256" key="1">
    <source>
        <dbReference type="ARBA" id="ARBA00023157"/>
    </source>
</evidence>
<dbReference type="GeneID" id="10502573"/>
<dbReference type="InterPro" id="IPR000742">
    <property type="entry name" value="EGF"/>
</dbReference>
<dbReference type="InterPro" id="IPR013111">
    <property type="entry name" value="EGF_extracell"/>
</dbReference>
<reference evidence="4" key="1">
    <citation type="journal article" date="2011" name="Genome Biol.">
        <title>Comparative genomics of the social amoebae Dictyostelium discoideum and Dictyostelium purpureum.</title>
        <authorList>
            <consortium name="US DOE Joint Genome Institute (JGI-PGF)"/>
            <person name="Sucgang R."/>
            <person name="Kuo A."/>
            <person name="Tian X."/>
            <person name="Salerno W."/>
            <person name="Parikh A."/>
            <person name="Feasley C.L."/>
            <person name="Dalin E."/>
            <person name="Tu H."/>
            <person name="Huang E."/>
            <person name="Barry K."/>
            <person name="Lindquist E."/>
            <person name="Shapiro H."/>
            <person name="Bruce D."/>
            <person name="Schmutz J."/>
            <person name="Salamov A."/>
            <person name="Fey P."/>
            <person name="Gaudet P."/>
            <person name="Anjard C."/>
            <person name="Babu M.M."/>
            <person name="Basu S."/>
            <person name="Bushmanova Y."/>
            <person name="van der Wel H."/>
            <person name="Katoh-Kurasawa M."/>
            <person name="Dinh C."/>
            <person name="Coutinho P.M."/>
            <person name="Saito T."/>
            <person name="Elias M."/>
            <person name="Schaap P."/>
            <person name="Kay R.R."/>
            <person name="Henrissat B."/>
            <person name="Eichinger L."/>
            <person name="Rivero F."/>
            <person name="Putnam N.H."/>
            <person name="West C.M."/>
            <person name="Loomis W.F."/>
            <person name="Chisholm R.L."/>
            <person name="Shaulsky G."/>
            <person name="Strassmann J.E."/>
            <person name="Queller D.C."/>
            <person name="Kuspa A."/>
            <person name="Grigoriev I.V."/>
        </authorList>
    </citation>
    <scope>NUCLEOTIDE SEQUENCE [LARGE SCALE GENOMIC DNA]</scope>
    <source>
        <strain evidence="4">QSDP1</strain>
    </source>
</reference>
<gene>
    <name evidence="3" type="ORF">DICPUDRAFT_149152</name>
</gene>
<dbReference type="Gene3D" id="1.20.1410.10">
    <property type="entry name" value="I/LWEQ domain"/>
    <property type="match status" value="1"/>
</dbReference>
<dbReference type="VEuPathDB" id="AmoebaDB:DICPUDRAFT_149152"/>
<dbReference type="AlphaFoldDB" id="F0ZCZ5"/>
<keyword evidence="1" id="KW-1015">Disulfide bond</keyword>
<evidence type="ECO:0000259" key="2">
    <source>
        <dbReference type="PROSITE" id="PS00022"/>
    </source>
</evidence>
<dbReference type="PANTHER" id="PTHR24032">
    <property type="entry name" value="EGF-LIKE DOMAIN-CONTAINING PROTEIN-RELATED-RELATED"/>
    <property type="match status" value="1"/>
</dbReference>
<dbReference type="Pfam" id="PF22933">
    <property type="entry name" value="ComC_SSD"/>
    <property type="match status" value="1"/>
</dbReference>
<dbReference type="CDD" id="cd00055">
    <property type="entry name" value="EGF_Lam"/>
    <property type="match status" value="1"/>
</dbReference>
<sequence>MNSIQERLNIVKYAITISNILVLRILKPDKRIIDWCQIKYNILSSESNQNNKSSIKVNFTQNTITWSGNIYLYYTTEKECSSKYHEHGICDKTTGTCKCNSEYTGFDCSSPINNNNNNNQAETETETNNNGTIFANKQESVTTFNQIRIKEDNTIAIIKLIIEKVNDKDKGFTFAGNQFTVTKGGFKLSLSISNWLFKSNINTFQVQMTSDIQVDSSNSNNKCNRDDNEATIESSSNNNYLLNNINYLKHSSEERNQNKKRFDVWSFMFLSSLLKLLPPHLILSSLDLFIQNSSNQQLTLQMIKEDAPDVTETILEAALATTSATSTLVGAATLSQRERVKKGRTSDGGQISLSTSISTSASTSTSSTTTTIYTTPTLTTTNSSNNIF</sequence>
<dbReference type="RefSeq" id="XP_003285281.1">
    <property type="nucleotide sequence ID" value="XM_003285233.1"/>
</dbReference>
<dbReference type="InterPro" id="IPR035964">
    <property type="entry name" value="I/LWEQ_dom_sf"/>
</dbReference>
<dbReference type="PROSITE" id="PS00022">
    <property type="entry name" value="EGF_1"/>
    <property type="match status" value="1"/>
</dbReference>
<dbReference type="InParanoid" id="F0ZCZ5"/>
<dbReference type="Pfam" id="PF07974">
    <property type="entry name" value="EGF_2"/>
    <property type="match status" value="1"/>
</dbReference>
<feature type="domain" description="EGF-like" evidence="2">
    <location>
        <begin position="97"/>
        <end position="108"/>
    </location>
</feature>
<dbReference type="GO" id="GO:0003779">
    <property type="term" value="F:actin binding"/>
    <property type="evidence" value="ECO:0007669"/>
    <property type="project" value="InterPro"/>
</dbReference>
<keyword evidence="4" id="KW-1185">Reference proteome</keyword>
<dbReference type="Proteomes" id="UP000001064">
    <property type="component" value="Unassembled WGS sequence"/>
</dbReference>
<name>F0ZCZ5_DICPU</name>
<dbReference type="SUPFAM" id="SSF109885">
    <property type="entry name" value="I/LWEQ domain"/>
    <property type="match status" value="1"/>
</dbReference>
<proteinExistence type="predicted"/>
<evidence type="ECO:0000313" key="3">
    <source>
        <dbReference type="EMBL" id="EGC38154.1"/>
    </source>
</evidence>
<evidence type="ECO:0000313" key="4">
    <source>
        <dbReference type="Proteomes" id="UP000001064"/>
    </source>
</evidence>
<dbReference type="KEGG" id="dpp:DICPUDRAFT_149152"/>
<dbReference type="InterPro" id="IPR054484">
    <property type="entry name" value="ComC_SSD"/>
</dbReference>
<dbReference type="EMBL" id="GL870982">
    <property type="protein sequence ID" value="EGC38154.1"/>
    <property type="molecule type" value="Genomic_DNA"/>
</dbReference>
<dbReference type="InterPro" id="IPR053331">
    <property type="entry name" value="EGF-like_comC"/>
</dbReference>
<organism evidence="3 4">
    <name type="scientific">Dictyostelium purpureum</name>
    <name type="common">Slime mold</name>
    <dbReference type="NCBI Taxonomy" id="5786"/>
    <lineage>
        <taxon>Eukaryota</taxon>
        <taxon>Amoebozoa</taxon>
        <taxon>Evosea</taxon>
        <taxon>Eumycetozoa</taxon>
        <taxon>Dictyostelia</taxon>
        <taxon>Dictyosteliales</taxon>
        <taxon>Dictyosteliaceae</taxon>
        <taxon>Dictyostelium</taxon>
    </lineage>
</organism>